<evidence type="ECO:0000256" key="9">
    <source>
        <dbReference type="ARBA" id="ARBA00022989"/>
    </source>
</evidence>
<keyword evidence="15" id="KW-1185">Reference proteome</keyword>
<dbReference type="InterPro" id="IPR051542">
    <property type="entry name" value="Hydrogenase_cytochrome"/>
</dbReference>
<keyword evidence="4" id="KW-1003">Cell membrane</keyword>
<comment type="similarity">
    <text evidence="2">Belongs to the HupC/HyaC/HydC family.</text>
</comment>
<evidence type="ECO:0000256" key="2">
    <source>
        <dbReference type="ARBA" id="ARBA00008622"/>
    </source>
</evidence>
<evidence type="ECO:0000256" key="12">
    <source>
        <dbReference type="SAM" id="Phobius"/>
    </source>
</evidence>
<comment type="subcellular location">
    <subcellularLocation>
        <location evidence="1">Cell membrane</location>
        <topology evidence="1">Multi-pass membrane protein</topology>
    </subcellularLocation>
</comment>
<keyword evidence="8" id="KW-0249">Electron transport</keyword>
<feature type="transmembrane region" description="Helical" evidence="12">
    <location>
        <begin position="195"/>
        <end position="212"/>
    </location>
</feature>
<evidence type="ECO:0000256" key="1">
    <source>
        <dbReference type="ARBA" id="ARBA00004651"/>
    </source>
</evidence>
<keyword evidence="7" id="KW-0479">Metal-binding</keyword>
<evidence type="ECO:0000256" key="11">
    <source>
        <dbReference type="ARBA" id="ARBA00023136"/>
    </source>
</evidence>
<dbReference type="PANTHER" id="PTHR30485:SF0">
    <property type="entry name" value="NI_FE-HYDROGENASE 1 B-TYPE CYTOCHROME SUBUNIT-RELATED"/>
    <property type="match status" value="1"/>
</dbReference>
<comment type="caution">
    <text evidence="14">The sequence shown here is derived from an EMBL/GenBank/DDBJ whole genome shotgun (WGS) entry which is preliminary data.</text>
</comment>
<evidence type="ECO:0000313" key="14">
    <source>
        <dbReference type="EMBL" id="PXX75797.1"/>
    </source>
</evidence>
<dbReference type="RefSeq" id="WP_110391832.1">
    <property type="nucleotide sequence ID" value="NZ_QJKI01000025.1"/>
</dbReference>
<evidence type="ECO:0000259" key="13">
    <source>
        <dbReference type="Pfam" id="PF01292"/>
    </source>
</evidence>
<dbReference type="GO" id="GO:0020037">
    <property type="term" value="F:heme binding"/>
    <property type="evidence" value="ECO:0007669"/>
    <property type="project" value="TreeGrafter"/>
</dbReference>
<evidence type="ECO:0000256" key="7">
    <source>
        <dbReference type="ARBA" id="ARBA00022723"/>
    </source>
</evidence>
<keyword evidence="10" id="KW-0408">Iron</keyword>
<keyword evidence="5" id="KW-0349">Heme</keyword>
<evidence type="ECO:0000256" key="5">
    <source>
        <dbReference type="ARBA" id="ARBA00022617"/>
    </source>
</evidence>
<dbReference type="Proteomes" id="UP000247555">
    <property type="component" value="Unassembled WGS sequence"/>
</dbReference>
<evidence type="ECO:0000256" key="10">
    <source>
        <dbReference type="ARBA" id="ARBA00023004"/>
    </source>
</evidence>
<dbReference type="Gene3D" id="1.20.950.20">
    <property type="entry name" value="Transmembrane di-heme cytochromes, Chain C"/>
    <property type="match status" value="1"/>
</dbReference>
<keyword evidence="3" id="KW-0813">Transport</keyword>
<dbReference type="EMBL" id="QJKI01000025">
    <property type="protein sequence ID" value="PXX75797.1"/>
    <property type="molecule type" value="Genomic_DNA"/>
</dbReference>
<dbReference type="InterPro" id="IPR000516">
    <property type="entry name" value="Ni-dep_Hydgase_cyt-B"/>
</dbReference>
<dbReference type="NCBIfam" id="TIGR02125">
    <property type="entry name" value="CytB-hydogenase"/>
    <property type="match status" value="1"/>
</dbReference>
<evidence type="ECO:0000313" key="15">
    <source>
        <dbReference type="Proteomes" id="UP000247555"/>
    </source>
</evidence>
<dbReference type="InterPro" id="IPR016174">
    <property type="entry name" value="Di-haem_cyt_TM"/>
</dbReference>
<reference evidence="14 15" key="1">
    <citation type="submission" date="2018-05" db="EMBL/GenBank/DDBJ databases">
        <title>Genomic Encyclopedia of Type Strains, Phase IV (KMG-IV): sequencing the most valuable type-strain genomes for metagenomic binning, comparative biology and taxonomic classification.</title>
        <authorList>
            <person name="Goeker M."/>
        </authorList>
    </citation>
    <scope>NUCLEOTIDE SEQUENCE [LARGE SCALE GENOMIC DNA]</scope>
    <source>
        <strain evidence="14 15">DSM 29661</strain>
    </source>
</reference>
<dbReference type="InterPro" id="IPR011577">
    <property type="entry name" value="Cyt_b561_bac/Ni-Hgenase"/>
</dbReference>
<dbReference type="PRINTS" id="PR00161">
    <property type="entry name" value="NIHGNASECYTB"/>
</dbReference>
<dbReference type="GO" id="GO:0005886">
    <property type="term" value="C:plasma membrane"/>
    <property type="evidence" value="ECO:0007669"/>
    <property type="project" value="UniProtKB-SubCell"/>
</dbReference>
<feature type="transmembrane region" description="Helical" evidence="12">
    <location>
        <begin position="31"/>
        <end position="51"/>
    </location>
</feature>
<dbReference type="OrthoDB" id="197262at2"/>
<evidence type="ECO:0000256" key="3">
    <source>
        <dbReference type="ARBA" id="ARBA00022448"/>
    </source>
</evidence>
<evidence type="ECO:0000256" key="8">
    <source>
        <dbReference type="ARBA" id="ARBA00022982"/>
    </source>
</evidence>
<dbReference type="GO" id="GO:0022904">
    <property type="term" value="P:respiratory electron transport chain"/>
    <property type="evidence" value="ECO:0007669"/>
    <property type="project" value="InterPro"/>
</dbReference>
<dbReference type="Pfam" id="PF01292">
    <property type="entry name" value="Ni_hydr_CYTB"/>
    <property type="match status" value="1"/>
</dbReference>
<dbReference type="GO" id="GO:0009055">
    <property type="term" value="F:electron transfer activity"/>
    <property type="evidence" value="ECO:0007669"/>
    <property type="project" value="InterPro"/>
</dbReference>
<organism evidence="14 15">
    <name type="scientific">Rivihabitans pingtungensis</name>
    <dbReference type="NCBI Taxonomy" id="1054498"/>
    <lineage>
        <taxon>Bacteria</taxon>
        <taxon>Pseudomonadati</taxon>
        <taxon>Pseudomonadota</taxon>
        <taxon>Betaproteobacteria</taxon>
        <taxon>Neisseriales</taxon>
        <taxon>Aquaspirillaceae</taxon>
        <taxon>Rivihabitans</taxon>
    </lineage>
</organism>
<name>A0A318KI85_9NEIS</name>
<dbReference type="AlphaFoldDB" id="A0A318KI85"/>
<evidence type="ECO:0000256" key="6">
    <source>
        <dbReference type="ARBA" id="ARBA00022692"/>
    </source>
</evidence>
<feature type="transmembrane region" description="Helical" evidence="12">
    <location>
        <begin position="72"/>
        <end position="91"/>
    </location>
</feature>
<feature type="transmembrane region" description="Helical" evidence="12">
    <location>
        <begin position="142"/>
        <end position="163"/>
    </location>
</feature>
<dbReference type="SUPFAM" id="SSF81342">
    <property type="entry name" value="Transmembrane di-heme cytochromes"/>
    <property type="match status" value="1"/>
</dbReference>
<accession>A0A318KI85</accession>
<sequence>MKTYGFDGDAPQLSGQRKVTSVYVYEAPLRLWHWITVLSIIVLSVTGYFIGKPLPSVPGEATFNYVMGYIRFAHFTAGYILAVGLLGRLYWAFVGNHHAREIILVPVWDKQWWKEFFFEIRWYLFLERYPKKYIGHNPVGQIAMASFLWITLFMCVTGFALYGEGTGAGSWAHSAFGWVIGAFGSSLDVHNWHRLAMWGIVLFVMVHVYAAIREDIMSKQSMISTMVSGFRMFKD</sequence>
<protein>
    <submittedName>
        <fullName evidence="14">Ni/Fe-hydrogenase 1 B-type cytochrome subunit</fullName>
    </submittedName>
</protein>
<dbReference type="PANTHER" id="PTHR30485">
    <property type="entry name" value="NI/FE-HYDROGENASE 1 B-TYPE CYTOCHROME SUBUNIT"/>
    <property type="match status" value="1"/>
</dbReference>
<dbReference type="GO" id="GO:0005506">
    <property type="term" value="F:iron ion binding"/>
    <property type="evidence" value="ECO:0007669"/>
    <property type="project" value="InterPro"/>
</dbReference>
<keyword evidence="9 12" id="KW-1133">Transmembrane helix</keyword>
<dbReference type="FunFam" id="1.20.950.20:FF:000003">
    <property type="entry name" value="Ni/Fe-hydrogenase 1 b-type cytochrome subunit"/>
    <property type="match status" value="1"/>
</dbReference>
<gene>
    <name evidence="14" type="ORF">DFR34_12534</name>
</gene>
<proteinExistence type="inferred from homology"/>
<dbReference type="PROSITE" id="PS00882">
    <property type="entry name" value="NI_HGENASE_CYTB_1"/>
    <property type="match status" value="1"/>
</dbReference>
<evidence type="ECO:0000256" key="4">
    <source>
        <dbReference type="ARBA" id="ARBA00022475"/>
    </source>
</evidence>
<keyword evidence="6 12" id="KW-0812">Transmembrane</keyword>
<keyword evidence="11 12" id="KW-0472">Membrane</keyword>
<feature type="domain" description="Cytochrome b561 bacterial/Ni-hydrogenase" evidence="13">
    <location>
        <begin position="24"/>
        <end position="229"/>
    </location>
</feature>